<dbReference type="GO" id="GO:0070569">
    <property type="term" value="F:uridylyltransferase activity"/>
    <property type="evidence" value="ECO:0007669"/>
    <property type="project" value="InterPro"/>
</dbReference>
<feature type="non-terminal residue" evidence="3">
    <location>
        <position position="177"/>
    </location>
</feature>
<dbReference type="Proteomes" id="UP000230790">
    <property type="component" value="Unassembled WGS sequence"/>
</dbReference>
<organism evidence="3 4">
    <name type="scientific">Candidatus Thermofonsia Clade 3 bacterium</name>
    <dbReference type="NCBI Taxonomy" id="2364212"/>
    <lineage>
        <taxon>Bacteria</taxon>
        <taxon>Bacillati</taxon>
        <taxon>Chloroflexota</taxon>
        <taxon>Candidatus Thermofontia</taxon>
        <taxon>Candidatus Thermofonsia Clade 3</taxon>
    </lineage>
</organism>
<reference evidence="3 4" key="1">
    <citation type="submission" date="2017-11" db="EMBL/GenBank/DDBJ databases">
        <title>Evolution of Phototrophy in the Chloroflexi Phylum Driven by Horizontal Gene Transfer.</title>
        <authorList>
            <person name="Ward L.M."/>
            <person name="Hemp J."/>
            <person name="Shih P.M."/>
            <person name="Mcglynn S.E."/>
            <person name="Fischer W."/>
        </authorList>
    </citation>
    <scope>NUCLEOTIDE SEQUENCE [LARGE SCALE GENOMIC DNA]</scope>
    <source>
        <strain evidence="3">JP3_7</strain>
    </source>
</reference>
<keyword evidence="2" id="KW-0548">Nucleotidyltransferase</keyword>
<protein>
    <recommendedName>
        <fullName evidence="5">UTP--glucose-1-phosphate uridylyltransferase</fullName>
    </recommendedName>
</protein>
<proteinExistence type="predicted"/>
<gene>
    <name evidence="3" type="ORF">CUN48_16445</name>
</gene>
<dbReference type="InterPro" id="IPR029044">
    <property type="entry name" value="Nucleotide-diphossugar_trans"/>
</dbReference>
<dbReference type="InterPro" id="IPR002618">
    <property type="entry name" value="UDPGP_fam"/>
</dbReference>
<feature type="non-terminal residue" evidence="3">
    <location>
        <position position="1"/>
    </location>
</feature>
<dbReference type="Gene3D" id="3.90.550.10">
    <property type="entry name" value="Spore Coat Polysaccharide Biosynthesis Protein SpsA, Chain A"/>
    <property type="match status" value="1"/>
</dbReference>
<evidence type="ECO:0000256" key="1">
    <source>
        <dbReference type="ARBA" id="ARBA00022679"/>
    </source>
</evidence>
<sequence>EGSDYTDNAPLQCLHPVGHWYEIPNLLRNGVLAQLLEDRPQLRWLMVHNIDTLGADVDPTLLGWHIDRGAAMTTEVITRRIDDRGGGLARVDGRLRLVEGLAMPREEIEFNLTYYNSATYWIDLDRLLVAFGLTRSDLAHEEKVAAAVRSVGVQGDDKPFKPHLTIGRTQRNSTGSQ</sequence>
<dbReference type="AlphaFoldDB" id="A0A2M8Q7Z7"/>
<evidence type="ECO:0000313" key="3">
    <source>
        <dbReference type="EMBL" id="PJF45918.1"/>
    </source>
</evidence>
<accession>A0A2M8Q7Z7</accession>
<evidence type="ECO:0000256" key="2">
    <source>
        <dbReference type="ARBA" id="ARBA00022695"/>
    </source>
</evidence>
<dbReference type="Pfam" id="PF01704">
    <property type="entry name" value="UDPGP"/>
    <property type="match status" value="1"/>
</dbReference>
<evidence type="ECO:0000313" key="4">
    <source>
        <dbReference type="Proteomes" id="UP000230790"/>
    </source>
</evidence>
<dbReference type="EMBL" id="PGTN01000635">
    <property type="protein sequence ID" value="PJF45918.1"/>
    <property type="molecule type" value="Genomic_DNA"/>
</dbReference>
<comment type="caution">
    <text evidence="3">The sequence shown here is derived from an EMBL/GenBank/DDBJ whole genome shotgun (WGS) entry which is preliminary data.</text>
</comment>
<dbReference type="SUPFAM" id="SSF53448">
    <property type="entry name" value="Nucleotide-diphospho-sugar transferases"/>
    <property type="match status" value="1"/>
</dbReference>
<evidence type="ECO:0008006" key="5">
    <source>
        <dbReference type="Google" id="ProtNLM"/>
    </source>
</evidence>
<name>A0A2M8Q7Z7_9CHLR</name>
<keyword evidence="1" id="KW-0808">Transferase</keyword>